<reference evidence="1" key="2">
    <citation type="journal article" date="2010" name="Science">
        <title>The genome of the Western clawed frog Xenopus tropicalis.</title>
        <authorList>
            <person name="Hellsten U."/>
            <person name="Harland R.M."/>
            <person name="Gilchrist M.J."/>
            <person name="Hendrix D."/>
            <person name="Jurka J."/>
            <person name="Kapitonov V."/>
            <person name="Ovcharenko I."/>
            <person name="Putnam N.H."/>
            <person name="Shu S."/>
            <person name="Taher L."/>
            <person name="Blitz I.L."/>
            <person name="Blumberg B."/>
            <person name="Dichmann D.S."/>
            <person name="Dubchak I."/>
            <person name="Amaya E."/>
            <person name="Detter J.C."/>
            <person name="Fletcher R."/>
            <person name="Gerhard D.S."/>
            <person name="Goodstein D."/>
            <person name="Graves T."/>
            <person name="Grigoriev I.V."/>
            <person name="Grimwood J."/>
            <person name="Kawashima T."/>
            <person name="Lindquist E."/>
            <person name="Lucas S.M."/>
            <person name="Mead P.E."/>
            <person name="Mitros T."/>
            <person name="Ogino H."/>
            <person name="Ohta Y."/>
            <person name="Poliakov A.V."/>
            <person name="Pollet N."/>
            <person name="Robert J."/>
            <person name="Salamov A."/>
            <person name="Sater A.K."/>
            <person name="Schmutz J."/>
            <person name="Terry A."/>
            <person name="Vize P.D."/>
            <person name="Warren W.C."/>
            <person name="Wells D."/>
            <person name="Wills A."/>
            <person name="Wilson R.K."/>
            <person name="Zimmerman L.B."/>
            <person name="Zorn A.M."/>
            <person name="Grainger R."/>
            <person name="Grammer T."/>
            <person name="Khokha M.K."/>
            <person name="Richardson P.M."/>
            <person name="Rokhsar D.S."/>
        </authorList>
    </citation>
    <scope>NUCLEOTIDE SEQUENCE [LARGE SCALE GENOMIC DNA]</scope>
    <source>
        <strain evidence="1">Nigerian</strain>
    </source>
</reference>
<reference evidence="1" key="1">
    <citation type="submission" date="2009-11" db="EMBL/GenBank/DDBJ databases">
        <authorList>
            <consortium name="US DOE Joint Genome Institute (JGI-PGF)"/>
            <person name="Ottilar R."/>
            <person name="Schmutz J."/>
            <person name="Salamov A."/>
            <person name="Cheng J.F."/>
            <person name="Lucas S."/>
            <person name="Pitluck S."/>
            <person name="Gundlach H."/>
            <person name="Guo Y."/>
            <person name="Haberer G."/>
            <person name="Nasrallah J."/>
            <person name="Mayer K.F.X."/>
            <person name="van de Peer Y."/>
            <person name="Weigel D."/>
            <person name="Grigoriev I.V."/>
        </authorList>
    </citation>
    <scope>NUCLEOTIDE SEQUENCE</scope>
    <source>
        <strain evidence="1">Nigerian</strain>
    </source>
</reference>
<gene>
    <name evidence="1" type="ORF">XENTR_v90026325mg</name>
</gene>
<evidence type="ECO:0000313" key="1">
    <source>
        <dbReference type="EMBL" id="OCA20099.1"/>
    </source>
</evidence>
<dbReference type="AlphaFoldDB" id="A0A1B8YAR2"/>
<proteinExistence type="predicted"/>
<sequence>CPTNFPPLGARSNNFHSLVLCNLLCQRLFYIQEIVRDLPSIGATATCSPQRGSLSSTTSSGDTLNLSCVGAKCAGAERLCPYPIGKNHAVCG</sequence>
<name>A0A1B8YAR2_XENTR</name>
<dbReference type="EMBL" id="KV460358">
    <property type="protein sequence ID" value="OCA20099.1"/>
    <property type="molecule type" value="Genomic_DNA"/>
</dbReference>
<organism evidence="1">
    <name type="scientific">Xenopus tropicalis</name>
    <name type="common">Western clawed frog</name>
    <name type="synonym">Silurana tropicalis</name>
    <dbReference type="NCBI Taxonomy" id="8364"/>
    <lineage>
        <taxon>Eukaryota</taxon>
        <taxon>Metazoa</taxon>
        <taxon>Chordata</taxon>
        <taxon>Craniata</taxon>
        <taxon>Vertebrata</taxon>
        <taxon>Euteleostomi</taxon>
        <taxon>Amphibia</taxon>
        <taxon>Batrachia</taxon>
        <taxon>Anura</taxon>
        <taxon>Pipoidea</taxon>
        <taxon>Pipidae</taxon>
        <taxon>Xenopodinae</taxon>
        <taxon>Xenopus</taxon>
        <taxon>Silurana</taxon>
    </lineage>
</organism>
<reference evidence="1" key="3">
    <citation type="submission" date="2016-05" db="EMBL/GenBank/DDBJ databases">
        <title>WGS assembly of Xenopus tropicalis.</title>
        <authorList>
            <person name="Sessions A."/>
            <person name="Jenkins J."/>
            <person name="Mitros T."/>
            <person name="Lyons J.T."/>
            <person name="Dichmann D.S."/>
            <person name="Robert J."/>
            <person name="Harland R.M."/>
            <person name="Rokhsar D.S."/>
        </authorList>
    </citation>
    <scope>NUCLEOTIDE SEQUENCE</scope>
    <source>
        <strain evidence="1">Nigerian</strain>
    </source>
</reference>
<accession>A0A1B8YAR2</accession>
<feature type="non-terminal residue" evidence="1">
    <location>
        <position position="1"/>
    </location>
</feature>
<protein>
    <submittedName>
        <fullName evidence="1">Uncharacterized protein</fullName>
    </submittedName>
</protein>